<accession>A0ABZ1BQU5</accession>
<dbReference type="SUPFAM" id="SSF52518">
    <property type="entry name" value="Thiamin diphosphate-binding fold (THDP-binding)"/>
    <property type="match status" value="1"/>
</dbReference>
<reference evidence="5" key="1">
    <citation type="submission" date="2023-12" db="EMBL/GenBank/DDBJ databases">
        <title>Novel isolates from deep terrestrial aquifers shed light on the physiology and ecology of the class Limnochordia.</title>
        <authorList>
            <person name="Karnachuk O.V."/>
            <person name="Lukina A.P."/>
            <person name="Avakyan M.R."/>
            <person name="Kadnikov V."/>
            <person name="Begmatov S."/>
            <person name="Beletsky A.V."/>
            <person name="Mardanov A.V."/>
            <person name="Ravin N.V."/>
        </authorList>
    </citation>
    <scope>NUCLEOTIDE SEQUENCE [LARGE SCALE GENOMIC DNA]</scope>
    <source>
        <strain evidence="5">LN</strain>
    </source>
</reference>
<name>A0ABZ1BQU5_9FIRM</name>
<dbReference type="PANTHER" id="PTHR43088:SF1">
    <property type="entry name" value="SUBUNIT OF PYRUVATE:FLAVODOXIN OXIDOREDUCTASE"/>
    <property type="match status" value="1"/>
</dbReference>
<dbReference type="NCBIfam" id="NF005507">
    <property type="entry name" value="PRK07119.1"/>
    <property type="match status" value="1"/>
</dbReference>
<dbReference type="EMBL" id="CP141614">
    <property type="protein sequence ID" value="WRP15191.1"/>
    <property type="molecule type" value="Genomic_DNA"/>
</dbReference>
<evidence type="ECO:0000313" key="4">
    <source>
        <dbReference type="EMBL" id="WRP15191.1"/>
    </source>
</evidence>
<proteinExistence type="predicted"/>
<protein>
    <submittedName>
        <fullName evidence="4">3-methyl-2-oxobutanoate dehydrogenase subunit VorB</fullName>
    </submittedName>
</protein>
<evidence type="ECO:0000313" key="5">
    <source>
        <dbReference type="Proteomes" id="UP001333102"/>
    </source>
</evidence>
<dbReference type="Pfam" id="PF01855">
    <property type="entry name" value="POR_N"/>
    <property type="match status" value="1"/>
</dbReference>
<sequence length="371" mass="40092">MTSPSGDGRRLLMKGLEAMGEAAIRAGCRYFFGYPITPQSELPEYMARRLPEVGGVFLQAESEVAAINMVYGAAGAGGRVMTSSSSPGISLKQEGISYIAGAELPCVIVNMMRGGPGLGGIHPSQADYFQATRGGGHGDYRLIVLAPASVQELADSMVDAFELAERYRIPVMVVGDGLLGQMMEPVVLPPERPVEPPHRPWATTGARGRPPNVINSFCLDPAELEAHNLRLQQKHRAIEQAEQRAVVEDPDGRSRLFLVAYGTAARIARAAMRTARRAGIPVGLVRPVTLWPFPRSTFDGLMDRALGFLTVELSLGQMVEDVRLAVEGRRPVLFYGRTGGMLPEPEEIAVRLESMWQQLAAPTATASQTRG</sequence>
<organism evidence="4 5">
    <name type="scientific">Geochorda subterranea</name>
    <dbReference type="NCBI Taxonomy" id="3109564"/>
    <lineage>
        <taxon>Bacteria</taxon>
        <taxon>Bacillati</taxon>
        <taxon>Bacillota</taxon>
        <taxon>Limnochordia</taxon>
        <taxon>Limnochordales</taxon>
        <taxon>Geochordaceae</taxon>
        <taxon>Geochorda</taxon>
    </lineage>
</organism>
<gene>
    <name evidence="4" type="ORF">VLY81_03200</name>
</gene>
<keyword evidence="5" id="KW-1185">Reference proteome</keyword>
<dbReference type="InterPro" id="IPR033412">
    <property type="entry name" value="PFOR_II"/>
</dbReference>
<dbReference type="Gene3D" id="3.40.50.970">
    <property type="match status" value="1"/>
</dbReference>
<dbReference type="Pfam" id="PF17147">
    <property type="entry name" value="PFOR_II"/>
    <property type="match status" value="1"/>
</dbReference>
<dbReference type="Gene3D" id="3.40.50.920">
    <property type="match status" value="1"/>
</dbReference>
<dbReference type="PANTHER" id="PTHR43088">
    <property type="entry name" value="SUBUNIT OF PYRUVATE:FLAVODOXIN OXIDOREDUCTASE-RELATED"/>
    <property type="match status" value="1"/>
</dbReference>
<feature type="domain" description="Pyruvate flavodoxin/ferredoxin oxidoreductase pyrimidine binding" evidence="2">
    <location>
        <begin position="21"/>
        <end position="194"/>
    </location>
</feature>
<keyword evidence="1" id="KW-0560">Oxidoreductase</keyword>
<evidence type="ECO:0000256" key="1">
    <source>
        <dbReference type="ARBA" id="ARBA00023002"/>
    </source>
</evidence>
<evidence type="ECO:0000259" key="3">
    <source>
        <dbReference type="Pfam" id="PF17147"/>
    </source>
</evidence>
<dbReference type="InterPro" id="IPR029061">
    <property type="entry name" value="THDP-binding"/>
</dbReference>
<dbReference type="InterPro" id="IPR009014">
    <property type="entry name" value="Transketo_C/PFOR_II"/>
</dbReference>
<dbReference type="InterPro" id="IPR052368">
    <property type="entry name" value="2-oxoacid_oxidoreductase"/>
</dbReference>
<dbReference type="CDD" id="cd07034">
    <property type="entry name" value="TPP_PYR_PFOR_IOR-alpha_like"/>
    <property type="match status" value="1"/>
</dbReference>
<dbReference type="InterPro" id="IPR002880">
    <property type="entry name" value="Pyrv_Fd/Flavodoxin_OxRdtase_N"/>
</dbReference>
<dbReference type="SUPFAM" id="SSF52922">
    <property type="entry name" value="TK C-terminal domain-like"/>
    <property type="match status" value="1"/>
</dbReference>
<evidence type="ECO:0000259" key="2">
    <source>
        <dbReference type="Pfam" id="PF01855"/>
    </source>
</evidence>
<dbReference type="Proteomes" id="UP001333102">
    <property type="component" value="Chromosome"/>
</dbReference>
<feature type="domain" description="Pyruvate:ferredoxin oxidoreductase core" evidence="3">
    <location>
        <begin position="257"/>
        <end position="348"/>
    </location>
</feature>